<evidence type="ECO:0008006" key="3">
    <source>
        <dbReference type="Google" id="ProtNLM"/>
    </source>
</evidence>
<dbReference type="AlphaFoldDB" id="A0AB36LZF7"/>
<dbReference type="EMBL" id="NGDO01000057">
    <property type="protein sequence ID" value="OTL95775.1"/>
    <property type="molecule type" value="Genomic_DNA"/>
</dbReference>
<sequence length="229" mass="26453">MIYKTLIGMCLLGLGLSACDNKHLSETTYVKPTEQHKVEMPQKKLPSVEKLQVSKDIKKMLDNKIYLLLDSDEGCIVSEKPLNKDIVIIYKEDEKFKYDVVNPILKKDSSDCVSELAFVTDEPNYFYNINKRSKELVRGYGFELNKDQILYKNNKIRGVDLLGEGIPNIITECFSNEGAHFNILGGYNNEEKLLHRYTYLDMNLQASCTENEEIYSKGLLDLRNKYREN</sequence>
<proteinExistence type="predicted"/>
<evidence type="ECO:0000313" key="1">
    <source>
        <dbReference type="EMBL" id="OTL95775.1"/>
    </source>
</evidence>
<protein>
    <recommendedName>
        <fullName evidence="3">Lipoprotein</fullName>
    </recommendedName>
</protein>
<name>A0AB36LZF7_ACINO</name>
<dbReference type="PROSITE" id="PS51257">
    <property type="entry name" value="PROKAR_LIPOPROTEIN"/>
    <property type="match status" value="1"/>
</dbReference>
<reference evidence="1 2" key="1">
    <citation type="submission" date="2017-05" db="EMBL/GenBank/DDBJ databases">
        <authorList>
            <person name="Kreiswirth B."/>
            <person name="Manca C."/>
            <person name="Chen L."/>
            <person name="Evans S."/>
            <person name="Fowler V."/>
            <person name="Patel R."/>
            <person name="Chambers H."/>
            <person name="Bonomo R."/>
            <person name="Paul V."/>
            <person name="Sankar J."/>
            <person name="Gaind R."/>
            <person name="Ray P."/>
            <person name="Gautam V."/>
            <person name="Biswal M."/>
            <person name="Datta S."/>
            <person name="Walia K."/>
            <person name="Adams M."/>
            <person name="Nelson K."/>
            <person name="Sutton G."/>
            <person name="Fouts D."/>
            <person name="Hujer K."/>
            <person name="Hujer A."/>
        </authorList>
    </citation>
    <scope>NUCLEOTIDE SEQUENCE [LARGE SCALE GENOMIC DNA]</scope>
    <source>
        <strain evidence="1 2">PR324</strain>
    </source>
</reference>
<dbReference type="Proteomes" id="UP000194767">
    <property type="component" value="Unassembled WGS sequence"/>
</dbReference>
<dbReference type="RefSeq" id="WP_017393080.1">
    <property type="nucleotide sequence ID" value="NZ_BKKR01000038.1"/>
</dbReference>
<gene>
    <name evidence="1" type="ORF">B9X58_13940</name>
</gene>
<accession>A0AB36LZF7</accession>
<evidence type="ECO:0000313" key="2">
    <source>
        <dbReference type="Proteomes" id="UP000194767"/>
    </source>
</evidence>
<comment type="caution">
    <text evidence="1">The sequence shown here is derived from an EMBL/GenBank/DDBJ whole genome shotgun (WGS) entry which is preliminary data.</text>
</comment>
<organism evidence="1 2">
    <name type="scientific">Acinetobacter nosocomialis</name>
    <dbReference type="NCBI Taxonomy" id="106654"/>
    <lineage>
        <taxon>Bacteria</taxon>
        <taxon>Pseudomonadati</taxon>
        <taxon>Pseudomonadota</taxon>
        <taxon>Gammaproteobacteria</taxon>
        <taxon>Moraxellales</taxon>
        <taxon>Moraxellaceae</taxon>
        <taxon>Acinetobacter</taxon>
        <taxon>Acinetobacter calcoaceticus/baumannii complex</taxon>
    </lineage>
</organism>